<organism evidence="2 3">
    <name type="scientific">Protopolystoma xenopodis</name>
    <dbReference type="NCBI Taxonomy" id="117903"/>
    <lineage>
        <taxon>Eukaryota</taxon>
        <taxon>Metazoa</taxon>
        <taxon>Spiralia</taxon>
        <taxon>Lophotrochozoa</taxon>
        <taxon>Platyhelminthes</taxon>
        <taxon>Monogenea</taxon>
        <taxon>Polyopisthocotylea</taxon>
        <taxon>Polystomatidea</taxon>
        <taxon>Polystomatidae</taxon>
        <taxon>Protopolystoma</taxon>
    </lineage>
</organism>
<name>A0A3S5AWC3_9PLAT</name>
<evidence type="ECO:0000313" key="3">
    <source>
        <dbReference type="Proteomes" id="UP000784294"/>
    </source>
</evidence>
<sequence>MCLQTNFKEGTLSLSHAFLRWPLVPNNSLPADRALSGQKNEINSRLSRTSLSRCTAGRSAGPFRRAVPTNRLNPSRAHIDKASVN</sequence>
<dbReference type="EMBL" id="CAAALY010110822">
    <property type="protein sequence ID" value="VEL30262.1"/>
    <property type="molecule type" value="Genomic_DNA"/>
</dbReference>
<evidence type="ECO:0000256" key="1">
    <source>
        <dbReference type="SAM" id="MobiDB-lite"/>
    </source>
</evidence>
<protein>
    <submittedName>
        <fullName evidence="2">Uncharacterized protein</fullName>
    </submittedName>
</protein>
<dbReference type="Proteomes" id="UP000784294">
    <property type="component" value="Unassembled WGS sequence"/>
</dbReference>
<evidence type="ECO:0000313" key="2">
    <source>
        <dbReference type="EMBL" id="VEL30262.1"/>
    </source>
</evidence>
<accession>A0A3S5AWC3</accession>
<comment type="caution">
    <text evidence="2">The sequence shown here is derived from an EMBL/GenBank/DDBJ whole genome shotgun (WGS) entry which is preliminary data.</text>
</comment>
<proteinExistence type="predicted"/>
<feature type="region of interest" description="Disordered" evidence="1">
    <location>
        <begin position="32"/>
        <end position="85"/>
    </location>
</feature>
<reference evidence="2" key="1">
    <citation type="submission" date="2018-11" db="EMBL/GenBank/DDBJ databases">
        <authorList>
            <consortium name="Pathogen Informatics"/>
        </authorList>
    </citation>
    <scope>NUCLEOTIDE SEQUENCE</scope>
</reference>
<dbReference type="AlphaFoldDB" id="A0A3S5AWC3"/>
<keyword evidence="3" id="KW-1185">Reference proteome</keyword>
<feature type="compositionally biased region" description="Low complexity" evidence="1">
    <location>
        <begin position="44"/>
        <end position="53"/>
    </location>
</feature>
<gene>
    <name evidence="2" type="ORF">PXEA_LOCUS23702</name>
</gene>